<evidence type="ECO:0000259" key="1">
    <source>
        <dbReference type="Pfam" id="PF14326"/>
    </source>
</evidence>
<accession>A0ABV2DLD9</accession>
<keyword evidence="3" id="KW-1185">Reference proteome</keyword>
<comment type="caution">
    <text evidence="2">The sequence shown here is derived from an EMBL/GenBank/DDBJ whole genome shotgun (WGS) entry which is preliminary data.</text>
</comment>
<dbReference type="EMBL" id="JBEWSZ010000002">
    <property type="protein sequence ID" value="MET2830921.1"/>
    <property type="molecule type" value="Genomic_DNA"/>
</dbReference>
<organism evidence="2 3">
    <name type="scientific">Mesorhizobium shangrilense</name>
    <dbReference type="NCBI Taxonomy" id="460060"/>
    <lineage>
        <taxon>Bacteria</taxon>
        <taxon>Pseudomonadati</taxon>
        <taxon>Pseudomonadota</taxon>
        <taxon>Alphaproteobacteria</taxon>
        <taxon>Hyphomicrobiales</taxon>
        <taxon>Phyllobacteriaceae</taxon>
        <taxon>Mesorhizobium</taxon>
    </lineage>
</organism>
<reference evidence="2 3" key="1">
    <citation type="submission" date="2024-06" db="EMBL/GenBank/DDBJ databases">
        <authorList>
            <person name="Kim D.-U."/>
        </authorList>
    </citation>
    <scope>NUCLEOTIDE SEQUENCE [LARGE SCALE GENOMIC DNA]</scope>
    <source>
        <strain evidence="2 3">KACC15460</strain>
    </source>
</reference>
<dbReference type="InterPro" id="IPR025493">
    <property type="entry name" value="DUF4384"/>
</dbReference>
<dbReference type="RefSeq" id="WP_354462992.1">
    <property type="nucleotide sequence ID" value="NZ_JBEWSZ010000002.1"/>
</dbReference>
<proteinExistence type="predicted"/>
<name>A0ABV2DLD9_9HYPH</name>
<feature type="domain" description="DUF4384" evidence="1">
    <location>
        <begin position="62"/>
        <end position="135"/>
    </location>
</feature>
<dbReference type="Pfam" id="PF14326">
    <property type="entry name" value="DUF4384"/>
    <property type="match status" value="1"/>
</dbReference>
<gene>
    <name evidence="2" type="ORF">ABVQ20_28440</name>
</gene>
<sequence length="184" mass="20679">MDLKRVEDLAAKKPEIKVDSVLLAAWPQCELKQMLARAVDEPDKPIISVVDQDHLYPGRLLDVTVRTPGHFSYVYISYIQANQTVVHLVQPNGAEGQTEPGRELRFGDGQQGRPKFTISSPLGREMIVVVTSRSPLFETKLPTIQDARDYLSLLRKALIYRPRSDLPERVIAASLIDFETKATP</sequence>
<evidence type="ECO:0000313" key="2">
    <source>
        <dbReference type="EMBL" id="MET2830921.1"/>
    </source>
</evidence>
<dbReference type="Proteomes" id="UP001548832">
    <property type="component" value="Unassembled WGS sequence"/>
</dbReference>
<evidence type="ECO:0000313" key="3">
    <source>
        <dbReference type="Proteomes" id="UP001548832"/>
    </source>
</evidence>
<protein>
    <submittedName>
        <fullName evidence="2">DUF4384 domain-containing protein</fullName>
    </submittedName>
</protein>